<dbReference type="InterPro" id="IPR011701">
    <property type="entry name" value="MFS"/>
</dbReference>
<evidence type="ECO:0000259" key="9">
    <source>
        <dbReference type="PROSITE" id="PS50850"/>
    </source>
</evidence>
<dbReference type="PROSITE" id="PS00216">
    <property type="entry name" value="SUGAR_TRANSPORT_1"/>
    <property type="match status" value="1"/>
</dbReference>
<dbReference type="GO" id="GO:0005886">
    <property type="term" value="C:plasma membrane"/>
    <property type="evidence" value="ECO:0007669"/>
    <property type="project" value="TreeGrafter"/>
</dbReference>
<dbReference type="PANTHER" id="PTHR23502">
    <property type="entry name" value="MAJOR FACILITATOR SUPERFAMILY"/>
    <property type="match status" value="1"/>
</dbReference>
<evidence type="ECO:0000256" key="2">
    <source>
        <dbReference type="ARBA" id="ARBA00004141"/>
    </source>
</evidence>
<feature type="transmembrane region" description="Helical" evidence="8">
    <location>
        <begin position="338"/>
        <end position="359"/>
    </location>
</feature>
<organism evidence="10 11">
    <name type="scientific">Vibrio superstes NBRC 103154</name>
    <dbReference type="NCBI Taxonomy" id="1219062"/>
    <lineage>
        <taxon>Bacteria</taxon>
        <taxon>Pseudomonadati</taxon>
        <taxon>Pseudomonadota</taxon>
        <taxon>Gammaproteobacteria</taxon>
        <taxon>Vibrionales</taxon>
        <taxon>Vibrionaceae</taxon>
        <taxon>Vibrio</taxon>
    </lineage>
</organism>
<proteinExistence type="inferred from homology"/>
<name>A0A511QYX7_9VIBR</name>
<feature type="transmembrane region" description="Helical" evidence="8">
    <location>
        <begin position="107"/>
        <end position="124"/>
    </location>
</feature>
<dbReference type="GO" id="GO:0015385">
    <property type="term" value="F:sodium:proton antiporter activity"/>
    <property type="evidence" value="ECO:0007669"/>
    <property type="project" value="TreeGrafter"/>
</dbReference>
<evidence type="ECO:0000256" key="8">
    <source>
        <dbReference type="SAM" id="Phobius"/>
    </source>
</evidence>
<dbReference type="Proteomes" id="UP000321113">
    <property type="component" value="Unassembled WGS sequence"/>
</dbReference>
<comment type="similarity">
    <text evidence="3">Belongs to the major facilitator superfamily. TCR/Tet family.</text>
</comment>
<protein>
    <submittedName>
        <fullName evidence="10">MFS transporter</fullName>
    </submittedName>
</protein>
<gene>
    <name evidence="10" type="ORF">VSU01S_39770</name>
</gene>
<dbReference type="OrthoDB" id="9812221at2"/>
<feature type="transmembrane region" description="Helical" evidence="8">
    <location>
        <begin position="279"/>
        <end position="299"/>
    </location>
</feature>
<comment type="function">
    <text evidence="1">Resistance to tetracycline by an active tetracycline efflux. This is an energy-dependent process that decreases the accumulation of the antibiotic in whole cells. This protein functions as a metal-tetracycline/H(+) antiporter.</text>
</comment>
<evidence type="ECO:0000256" key="6">
    <source>
        <dbReference type="ARBA" id="ARBA00022989"/>
    </source>
</evidence>
<dbReference type="InterPro" id="IPR020846">
    <property type="entry name" value="MFS_dom"/>
</dbReference>
<sequence length="397" mass="42783">MECMERIYRRNLAILMYVLIALGGIVVDIIVPSLPSIQTALTINESLTQWAFTAAILGFGLGQIAAGFIVDAFGRKVPMLVGCFVLLVALFAAANASSILILVTLRLVQGLAVSLVAVGGRAAIKDMFHGEEYLRAVNWITISFALGLTLSPFVGGYLESHFGWSTVFYALMGWVALGGLLLLAFFKDSHTRTRLNVSFVKGSLSEIIGNARFRRVAIICGILYSILPAFNTVAPFLVQGTLGHTPIFYGKIALFLGACWLAGNFCNRVFFSVAAEQKVKISASFAVVAVTLGIAYQWYFGLSLLAFVLPVAVVIVALGVLFPLFLGQALSPFPHLAGIANALVFSACWLCTALISFIASSLSSSSALPLLSMYAVLLLTMVLIYRLGREQFSKPQR</sequence>
<feature type="transmembrane region" description="Helical" evidence="8">
    <location>
        <begin position="216"/>
        <end position="236"/>
    </location>
</feature>
<evidence type="ECO:0000256" key="7">
    <source>
        <dbReference type="ARBA" id="ARBA00023136"/>
    </source>
</evidence>
<keyword evidence="7 8" id="KW-0472">Membrane</keyword>
<keyword evidence="4" id="KW-0813">Transport</keyword>
<evidence type="ECO:0000256" key="5">
    <source>
        <dbReference type="ARBA" id="ARBA00022692"/>
    </source>
</evidence>
<keyword evidence="11" id="KW-1185">Reference proteome</keyword>
<dbReference type="SUPFAM" id="SSF103473">
    <property type="entry name" value="MFS general substrate transporter"/>
    <property type="match status" value="1"/>
</dbReference>
<feature type="transmembrane region" description="Helical" evidence="8">
    <location>
        <begin position="50"/>
        <end position="70"/>
    </location>
</feature>
<dbReference type="Gene3D" id="1.20.1720.10">
    <property type="entry name" value="Multidrug resistance protein D"/>
    <property type="match status" value="1"/>
</dbReference>
<evidence type="ECO:0000256" key="1">
    <source>
        <dbReference type="ARBA" id="ARBA00003279"/>
    </source>
</evidence>
<dbReference type="PROSITE" id="PS50850">
    <property type="entry name" value="MFS"/>
    <property type="match status" value="1"/>
</dbReference>
<dbReference type="InterPro" id="IPR036259">
    <property type="entry name" value="MFS_trans_sf"/>
</dbReference>
<evidence type="ECO:0000256" key="4">
    <source>
        <dbReference type="ARBA" id="ARBA00022448"/>
    </source>
</evidence>
<feature type="transmembrane region" description="Helical" evidence="8">
    <location>
        <begin position="167"/>
        <end position="186"/>
    </location>
</feature>
<evidence type="ECO:0000256" key="3">
    <source>
        <dbReference type="ARBA" id="ARBA00007520"/>
    </source>
</evidence>
<feature type="domain" description="Major facilitator superfamily (MFS) profile" evidence="9">
    <location>
        <begin position="12"/>
        <end position="392"/>
    </location>
</feature>
<feature type="transmembrane region" description="Helical" evidence="8">
    <location>
        <begin position="77"/>
        <end position="101"/>
    </location>
</feature>
<comment type="subcellular location">
    <subcellularLocation>
        <location evidence="2">Membrane</location>
        <topology evidence="2">Multi-pass membrane protein</topology>
    </subcellularLocation>
</comment>
<comment type="caution">
    <text evidence="10">The sequence shown here is derived from an EMBL/GenBank/DDBJ whole genome shotgun (WGS) entry which is preliminary data.</text>
</comment>
<accession>A0A511QYX7</accession>
<dbReference type="PRINTS" id="PR01035">
    <property type="entry name" value="TCRTETA"/>
</dbReference>
<dbReference type="AlphaFoldDB" id="A0A511QYX7"/>
<feature type="transmembrane region" description="Helical" evidence="8">
    <location>
        <begin position="371"/>
        <end position="388"/>
    </location>
</feature>
<feature type="transmembrane region" description="Helical" evidence="8">
    <location>
        <begin position="248"/>
        <end position="267"/>
    </location>
</feature>
<reference evidence="10 11" key="1">
    <citation type="submission" date="2019-07" db="EMBL/GenBank/DDBJ databases">
        <title>Whole genome shotgun sequence of Vibrio superstes NBRC 103154.</title>
        <authorList>
            <person name="Hosoyama A."/>
            <person name="Uohara A."/>
            <person name="Ohji S."/>
            <person name="Ichikawa N."/>
        </authorList>
    </citation>
    <scope>NUCLEOTIDE SEQUENCE [LARGE SCALE GENOMIC DNA]</scope>
    <source>
        <strain evidence="10 11">NBRC 103154</strain>
    </source>
</reference>
<feature type="transmembrane region" description="Helical" evidence="8">
    <location>
        <begin position="305"/>
        <end position="326"/>
    </location>
</feature>
<dbReference type="Pfam" id="PF07690">
    <property type="entry name" value="MFS_1"/>
    <property type="match status" value="1"/>
</dbReference>
<dbReference type="InterPro" id="IPR001958">
    <property type="entry name" value="Tet-R_TetA/multi-R_MdtG-like"/>
</dbReference>
<evidence type="ECO:0000313" key="10">
    <source>
        <dbReference type="EMBL" id="GEM81732.1"/>
    </source>
</evidence>
<feature type="transmembrane region" description="Helical" evidence="8">
    <location>
        <begin position="136"/>
        <end position="155"/>
    </location>
</feature>
<keyword evidence="5 8" id="KW-0812">Transmembrane</keyword>
<feature type="transmembrane region" description="Helical" evidence="8">
    <location>
        <begin position="12"/>
        <end position="30"/>
    </location>
</feature>
<dbReference type="EMBL" id="BJXK01000031">
    <property type="protein sequence ID" value="GEM81732.1"/>
    <property type="molecule type" value="Genomic_DNA"/>
</dbReference>
<evidence type="ECO:0000313" key="11">
    <source>
        <dbReference type="Proteomes" id="UP000321113"/>
    </source>
</evidence>
<keyword evidence="6 8" id="KW-1133">Transmembrane helix</keyword>
<dbReference type="InterPro" id="IPR005829">
    <property type="entry name" value="Sugar_transporter_CS"/>
</dbReference>
<dbReference type="PANTHER" id="PTHR23502:SF132">
    <property type="entry name" value="POLYAMINE TRANSPORTER 2-RELATED"/>
    <property type="match status" value="1"/>
</dbReference>
<dbReference type="GO" id="GO:1990961">
    <property type="term" value="P:xenobiotic detoxification by transmembrane export across the plasma membrane"/>
    <property type="evidence" value="ECO:0007669"/>
    <property type="project" value="TreeGrafter"/>
</dbReference>